<dbReference type="GO" id="GO:0000959">
    <property type="term" value="P:mitochondrial RNA metabolic process"/>
    <property type="evidence" value="ECO:0007669"/>
    <property type="project" value="InterPro"/>
</dbReference>
<dbReference type="InterPro" id="IPR015421">
    <property type="entry name" value="PyrdxlP-dep_Trfase_major"/>
</dbReference>
<dbReference type="Gene3D" id="3.40.640.10">
    <property type="entry name" value="Type I PLP-dependent aspartate aminotransferase-like (Major domain)"/>
    <property type="match status" value="1"/>
</dbReference>
<dbReference type="Pfam" id="PF00266">
    <property type="entry name" value="Aminotran_5"/>
    <property type="match status" value="1"/>
</dbReference>
<dbReference type="PANTHER" id="PTHR43092:SF2">
    <property type="entry name" value="HERCYNYLCYSTEINE SULFOXIDE LYASE"/>
    <property type="match status" value="1"/>
</dbReference>
<dbReference type="AlphaFoldDB" id="A0A0G4KGU8"/>
<evidence type="ECO:0000313" key="5">
    <source>
        <dbReference type="Proteomes" id="UP000045706"/>
    </source>
</evidence>
<feature type="region of interest" description="Disordered" evidence="2">
    <location>
        <begin position="535"/>
        <end position="571"/>
    </location>
</feature>
<accession>A0A0G4KGU8</accession>
<feature type="domain" description="Aminotransferase class V" evidence="3">
    <location>
        <begin position="63"/>
        <end position="311"/>
    </location>
</feature>
<dbReference type="InterPro" id="IPR015424">
    <property type="entry name" value="PyrdxlP-dep_Trfase"/>
</dbReference>
<evidence type="ECO:0000313" key="4">
    <source>
        <dbReference type="EMBL" id="CRJ92608.1"/>
    </source>
</evidence>
<name>A0A0G4KGU8_VERLO</name>
<dbReference type="Pfam" id="PF08634">
    <property type="entry name" value="Pet127"/>
    <property type="match status" value="1"/>
</dbReference>
<evidence type="ECO:0000256" key="1">
    <source>
        <dbReference type="ARBA" id="ARBA00022898"/>
    </source>
</evidence>
<dbReference type="SUPFAM" id="SSF53383">
    <property type="entry name" value="PLP-dependent transferases"/>
    <property type="match status" value="1"/>
</dbReference>
<dbReference type="GO" id="GO:0005739">
    <property type="term" value="C:mitochondrion"/>
    <property type="evidence" value="ECO:0007669"/>
    <property type="project" value="InterPro"/>
</dbReference>
<feature type="compositionally biased region" description="Pro residues" evidence="2">
    <location>
        <begin position="598"/>
        <end position="610"/>
    </location>
</feature>
<dbReference type="InterPro" id="IPR013943">
    <property type="entry name" value="Pet127"/>
</dbReference>
<protein>
    <recommendedName>
        <fullName evidence="3">Aminotransferase class V domain-containing protein</fullName>
    </recommendedName>
</protein>
<evidence type="ECO:0000259" key="3">
    <source>
        <dbReference type="Pfam" id="PF00266"/>
    </source>
</evidence>
<feature type="compositionally biased region" description="Polar residues" evidence="2">
    <location>
        <begin position="481"/>
        <end position="501"/>
    </location>
</feature>
<proteinExistence type="predicted"/>
<evidence type="ECO:0000256" key="2">
    <source>
        <dbReference type="SAM" id="MobiDB-lite"/>
    </source>
</evidence>
<feature type="compositionally biased region" description="Low complexity" evidence="2">
    <location>
        <begin position="406"/>
        <end position="415"/>
    </location>
</feature>
<feature type="compositionally biased region" description="Basic and acidic residues" evidence="2">
    <location>
        <begin position="535"/>
        <end position="550"/>
    </location>
</feature>
<gene>
    <name evidence="4" type="ORF">BN1723_008511</name>
</gene>
<dbReference type="EMBL" id="CVQI01000225">
    <property type="protein sequence ID" value="CRJ92608.1"/>
    <property type="molecule type" value="Genomic_DNA"/>
</dbReference>
<dbReference type="InterPro" id="IPR000192">
    <property type="entry name" value="Aminotrans_V_dom"/>
</dbReference>
<sequence>MGFNKNVVDSKAWQGSNTTQIAFVMAMRTDHFLFADGYQPLNHGSFGAFPKAVHQYQQQLQLESIAPVLGVDFGEVVFIPNATMSVITVLRNLTFNEGDVILHFGTIYGAWYSVEIAYPIEDEEIIKRFRNAVSAIQAQGKQARIAMFDTVLTFPGARFPWEALVEVCRELGVLSFIDGAHGVGHIDLAHLGSVGPDFMVSNCYKWLMVPRGCAILYVPFRNQALIATSMPTSWGYETNEERAKLNPQEYFSRLFNKVSTTDNTPYCCVPLALKFRALVCSGEANIRKYCEDLANRGGEGMAQLLDTTCLGDPSSSFRRCCFVNVRLPLALIDLAIDADDGSKVAKWMQERTSAEYETYLPIKFYAGEFWCRVSGQIYLTMDDFEWAAKTLQQLCERAIAGKAQAKASATATNKSKSTRPKHTPKAKDAEAVTTEGTSPEIIQQVFSSLQGLEQSYRTISRRLKQFEQQPNEGSAPGANTADASQPVTTDGNKSMNQSVHKSAQKLGSKLRVLSGTLEVLRNVLGSQQISIGELSKEARKQNKPTKDANKAKPTNAAETRTDADVSRASDSLSVKSFIKKIPTGAAAVAATVAATVPTPTPEAPSTPSPPLRKDLGPLDSLPAHDKYFPRVPAVEPSTESQSPEAKTARKPKKPNVITKKSPPNVKVAKASKLELTPVDRPGGPEVPKLAYGLDRVLFNPGVYHLQDPRSRVYNFDPYLSKIMPTTEFDFGALKKYVTSSKDTTLNDLAAKLGKKYSGSTSSMTSMLSHFHFL</sequence>
<feature type="region of interest" description="Disordered" evidence="2">
    <location>
        <begin position="467"/>
        <end position="503"/>
    </location>
</feature>
<dbReference type="PANTHER" id="PTHR43092">
    <property type="entry name" value="L-CYSTEINE DESULFHYDRASE"/>
    <property type="match status" value="1"/>
</dbReference>
<feature type="region of interest" description="Disordered" evidence="2">
    <location>
        <begin position="406"/>
        <end position="435"/>
    </location>
</feature>
<keyword evidence="1" id="KW-0663">Pyridoxal phosphate</keyword>
<reference evidence="5" key="1">
    <citation type="submission" date="2015-05" db="EMBL/GenBank/DDBJ databases">
        <authorList>
            <person name="Fogelqvist Johan"/>
        </authorList>
    </citation>
    <scope>NUCLEOTIDE SEQUENCE [LARGE SCALE GENOMIC DNA]</scope>
</reference>
<dbReference type="Proteomes" id="UP000045706">
    <property type="component" value="Unassembled WGS sequence"/>
</dbReference>
<feature type="non-terminal residue" evidence="4">
    <location>
        <position position="773"/>
    </location>
</feature>
<feature type="region of interest" description="Disordered" evidence="2">
    <location>
        <begin position="633"/>
        <end position="664"/>
    </location>
</feature>
<feature type="region of interest" description="Disordered" evidence="2">
    <location>
        <begin position="597"/>
        <end position="617"/>
    </location>
</feature>
<organism evidence="4 5">
    <name type="scientific">Verticillium longisporum</name>
    <name type="common">Verticillium dahliae var. longisporum</name>
    <dbReference type="NCBI Taxonomy" id="100787"/>
    <lineage>
        <taxon>Eukaryota</taxon>
        <taxon>Fungi</taxon>
        <taxon>Dikarya</taxon>
        <taxon>Ascomycota</taxon>
        <taxon>Pezizomycotina</taxon>
        <taxon>Sordariomycetes</taxon>
        <taxon>Hypocreomycetidae</taxon>
        <taxon>Glomerellales</taxon>
        <taxon>Plectosphaerellaceae</taxon>
        <taxon>Verticillium</taxon>
    </lineage>
</organism>